<dbReference type="GO" id="GO:0008610">
    <property type="term" value="P:lipid biosynthetic process"/>
    <property type="evidence" value="ECO:0007669"/>
    <property type="project" value="TreeGrafter"/>
</dbReference>
<feature type="domain" description="Thioesterase" evidence="2">
    <location>
        <begin position="26"/>
        <end position="245"/>
    </location>
</feature>
<dbReference type="Proteomes" id="UP000295157">
    <property type="component" value="Unassembled WGS sequence"/>
</dbReference>
<comment type="similarity">
    <text evidence="1">Belongs to the thioesterase family.</text>
</comment>
<dbReference type="OrthoDB" id="4169718at2"/>
<dbReference type="EMBL" id="SMJZ01000012">
    <property type="protein sequence ID" value="TDC10064.1"/>
    <property type="molecule type" value="Genomic_DNA"/>
</dbReference>
<organism evidence="3 4">
    <name type="scientific">Nonomuraea longispora</name>
    <dbReference type="NCBI Taxonomy" id="1848320"/>
    <lineage>
        <taxon>Bacteria</taxon>
        <taxon>Bacillati</taxon>
        <taxon>Actinomycetota</taxon>
        <taxon>Actinomycetes</taxon>
        <taxon>Streptosporangiales</taxon>
        <taxon>Streptosporangiaceae</taxon>
        <taxon>Nonomuraea</taxon>
    </lineage>
</organism>
<protein>
    <submittedName>
        <fullName evidence="3">Thioesterase</fullName>
    </submittedName>
</protein>
<proteinExistence type="inferred from homology"/>
<dbReference type="Gene3D" id="3.40.50.1820">
    <property type="entry name" value="alpha/beta hydrolase"/>
    <property type="match status" value="1"/>
</dbReference>
<dbReference type="SUPFAM" id="SSF53474">
    <property type="entry name" value="alpha/beta-Hydrolases"/>
    <property type="match status" value="1"/>
</dbReference>
<evidence type="ECO:0000256" key="1">
    <source>
        <dbReference type="ARBA" id="ARBA00007169"/>
    </source>
</evidence>
<accession>A0A4R4NMP7</accession>
<dbReference type="InterPro" id="IPR012223">
    <property type="entry name" value="TEII"/>
</dbReference>
<dbReference type="Pfam" id="PF00975">
    <property type="entry name" value="Thioesterase"/>
    <property type="match status" value="1"/>
</dbReference>
<dbReference type="PANTHER" id="PTHR11487:SF0">
    <property type="entry name" value="S-ACYL FATTY ACID SYNTHASE THIOESTERASE, MEDIUM CHAIN"/>
    <property type="match status" value="1"/>
</dbReference>
<dbReference type="InterPro" id="IPR001031">
    <property type="entry name" value="Thioesterase"/>
</dbReference>
<comment type="caution">
    <text evidence="3">The sequence shown here is derived from an EMBL/GenBank/DDBJ whole genome shotgun (WGS) entry which is preliminary data.</text>
</comment>
<name>A0A4R4NMP7_9ACTN</name>
<evidence type="ECO:0000313" key="4">
    <source>
        <dbReference type="Proteomes" id="UP000295157"/>
    </source>
</evidence>
<reference evidence="3 4" key="1">
    <citation type="submission" date="2019-02" db="EMBL/GenBank/DDBJ databases">
        <title>Draft genome sequences of novel Actinobacteria.</title>
        <authorList>
            <person name="Sahin N."/>
            <person name="Ay H."/>
            <person name="Saygin H."/>
        </authorList>
    </citation>
    <scope>NUCLEOTIDE SEQUENCE [LARGE SCALE GENOMIC DNA]</scope>
    <source>
        <strain evidence="3 4">KC201</strain>
    </source>
</reference>
<evidence type="ECO:0000313" key="3">
    <source>
        <dbReference type="EMBL" id="TDC10064.1"/>
    </source>
</evidence>
<keyword evidence="4" id="KW-1185">Reference proteome</keyword>
<dbReference type="InterPro" id="IPR029058">
    <property type="entry name" value="AB_hydrolase_fold"/>
</dbReference>
<gene>
    <name evidence="3" type="ORF">E1267_05430</name>
</gene>
<dbReference type="PANTHER" id="PTHR11487">
    <property type="entry name" value="THIOESTERASE"/>
    <property type="match status" value="1"/>
</dbReference>
<evidence type="ECO:0000259" key="2">
    <source>
        <dbReference type="Pfam" id="PF00975"/>
    </source>
</evidence>
<sequence length="251" mass="27003">MGSRGGGVVSGSWLLPFDAGPPRPVTLLCLAPAGAGCGQYRPWQAMAGPEVSVVGVQLPGRETRWAEPPATSVHEVVTGVLDELTALLKPDDPLIVFGQSFGGLLGYEIVRRLGEEHGRRPRALVVAGCRPPHMWVGAGRGLADDDAELARLLDVRALDENDIDEDSRELLLDVLRQDARLSLTYTHHAAATPATLEAWGGQADETVTSGHLDGWRAYAGGGFRKRMFPGGHYFCLERAGDVVAALRRHWS</sequence>
<dbReference type="AlphaFoldDB" id="A0A4R4NMP7"/>